<protein>
    <submittedName>
        <fullName evidence="1">Uncharacterized protein</fullName>
    </submittedName>
</protein>
<evidence type="ECO:0000313" key="1">
    <source>
        <dbReference type="EMBL" id="OLL26422.1"/>
    </source>
</evidence>
<dbReference type="AlphaFoldDB" id="A0A1U7LV49"/>
<gene>
    <name evidence="1" type="ORF">NEOLI_002448</name>
</gene>
<accession>A0A1U7LV49</accession>
<sequence>MFSVQLLNPAQTLPFILCQNRDQEAIPSNADPCGFSYPDCVYTKGKDLLSQSAERTRRLGVDKSCTVFIDGKQECIRDNDQWINCPDGGEVGDFVKRIELASKKSVYATWKREKTARD</sequence>
<dbReference type="EMBL" id="LXFE01000186">
    <property type="protein sequence ID" value="OLL26422.1"/>
    <property type="molecule type" value="Genomic_DNA"/>
</dbReference>
<organism evidence="1 2">
    <name type="scientific">Neolecta irregularis (strain DAH-3)</name>
    <dbReference type="NCBI Taxonomy" id="1198029"/>
    <lineage>
        <taxon>Eukaryota</taxon>
        <taxon>Fungi</taxon>
        <taxon>Dikarya</taxon>
        <taxon>Ascomycota</taxon>
        <taxon>Taphrinomycotina</taxon>
        <taxon>Neolectales</taxon>
        <taxon>Neolectaceae</taxon>
        <taxon>Neolecta</taxon>
    </lineage>
</organism>
<dbReference type="Proteomes" id="UP000186594">
    <property type="component" value="Unassembled WGS sequence"/>
</dbReference>
<evidence type="ECO:0000313" key="2">
    <source>
        <dbReference type="Proteomes" id="UP000186594"/>
    </source>
</evidence>
<keyword evidence="2" id="KW-1185">Reference proteome</keyword>
<name>A0A1U7LV49_NEOID</name>
<comment type="caution">
    <text evidence="1">The sequence shown here is derived from an EMBL/GenBank/DDBJ whole genome shotgun (WGS) entry which is preliminary data.</text>
</comment>
<proteinExistence type="predicted"/>
<dbReference type="STRING" id="1198029.A0A1U7LV49"/>
<reference evidence="1 2" key="1">
    <citation type="submission" date="2016-04" db="EMBL/GenBank/DDBJ databases">
        <title>Evolutionary innovation and constraint leading to complex multicellularity in the Ascomycota.</title>
        <authorList>
            <person name="Cisse O."/>
            <person name="Nguyen A."/>
            <person name="Hewitt D.A."/>
            <person name="Jedd G."/>
            <person name="Stajich J.E."/>
        </authorList>
    </citation>
    <scope>NUCLEOTIDE SEQUENCE [LARGE SCALE GENOMIC DNA]</scope>
    <source>
        <strain evidence="1 2">DAH-3</strain>
    </source>
</reference>
<dbReference type="OrthoDB" id="958254at2759"/>